<protein>
    <submittedName>
        <fullName evidence="2">Uncharacterized protein</fullName>
    </submittedName>
</protein>
<feature type="compositionally biased region" description="Polar residues" evidence="1">
    <location>
        <begin position="1"/>
        <end position="14"/>
    </location>
</feature>
<organism evidence="2 3">
    <name type="scientific">Penicillium arizonense</name>
    <dbReference type="NCBI Taxonomy" id="1835702"/>
    <lineage>
        <taxon>Eukaryota</taxon>
        <taxon>Fungi</taxon>
        <taxon>Dikarya</taxon>
        <taxon>Ascomycota</taxon>
        <taxon>Pezizomycotina</taxon>
        <taxon>Eurotiomycetes</taxon>
        <taxon>Eurotiomycetidae</taxon>
        <taxon>Eurotiales</taxon>
        <taxon>Aspergillaceae</taxon>
        <taxon>Penicillium</taxon>
    </lineage>
</organism>
<evidence type="ECO:0000256" key="1">
    <source>
        <dbReference type="SAM" id="MobiDB-lite"/>
    </source>
</evidence>
<evidence type="ECO:0000313" key="3">
    <source>
        <dbReference type="Proteomes" id="UP000177622"/>
    </source>
</evidence>
<keyword evidence="3" id="KW-1185">Reference proteome</keyword>
<comment type="caution">
    <text evidence="2">The sequence shown here is derived from an EMBL/GenBank/DDBJ whole genome shotgun (WGS) entry which is preliminary data.</text>
</comment>
<proteinExistence type="predicted"/>
<dbReference type="AlphaFoldDB" id="A0A1F5L5A7"/>
<sequence>MATSQGSGIASWASQDEDSWSDRLRKRQGAP</sequence>
<evidence type="ECO:0000313" key="2">
    <source>
        <dbReference type="EMBL" id="OGE48109.1"/>
    </source>
</evidence>
<feature type="non-terminal residue" evidence="2">
    <location>
        <position position="31"/>
    </location>
</feature>
<dbReference type="EMBL" id="LXJU01000032">
    <property type="protein sequence ID" value="OGE48109.1"/>
    <property type="molecule type" value="Genomic_DNA"/>
</dbReference>
<dbReference type="RefSeq" id="XP_022483565.1">
    <property type="nucleotide sequence ID" value="XM_022636592.1"/>
</dbReference>
<name>A0A1F5L5A7_PENAI</name>
<gene>
    <name evidence="2" type="ORF">PENARI_c032G09382</name>
</gene>
<feature type="region of interest" description="Disordered" evidence="1">
    <location>
        <begin position="1"/>
        <end position="31"/>
    </location>
</feature>
<dbReference type="Proteomes" id="UP000177622">
    <property type="component" value="Unassembled WGS sequence"/>
</dbReference>
<reference evidence="2 3" key="1">
    <citation type="journal article" date="2016" name="Sci. Rep.">
        <title>Penicillium arizonense, a new, genome sequenced fungal species, reveals a high chemical diversity in secreted metabolites.</title>
        <authorList>
            <person name="Grijseels S."/>
            <person name="Nielsen J.C."/>
            <person name="Randelovic M."/>
            <person name="Nielsen J."/>
            <person name="Nielsen K.F."/>
            <person name="Workman M."/>
            <person name="Frisvad J.C."/>
        </authorList>
    </citation>
    <scope>NUCLEOTIDE SEQUENCE [LARGE SCALE GENOMIC DNA]</scope>
    <source>
        <strain evidence="2 3">CBS 141311</strain>
    </source>
</reference>
<dbReference type="GeneID" id="34581326"/>
<accession>A0A1F5L5A7</accession>